<dbReference type="EMBL" id="JBEDUW010000002">
    <property type="protein sequence ID" value="KAK9941564.1"/>
    <property type="molecule type" value="Genomic_DNA"/>
</dbReference>
<dbReference type="InterPro" id="IPR029063">
    <property type="entry name" value="SAM-dependent_MTases_sf"/>
</dbReference>
<dbReference type="InterPro" id="IPR009902">
    <property type="entry name" value="DUF1442"/>
</dbReference>
<accession>A0AAW1Y079</accession>
<gene>
    <name evidence="1" type="ORF">M0R45_007267</name>
</gene>
<comment type="caution">
    <text evidence="1">The sequence shown here is derived from an EMBL/GenBank/DDBJ whole genome shotgun (WGS) entry which is preliminary data.</text>
</comment>
<sequence length="222" mass="25001">MAMEWSPQAALQAYLHTLHLYQDYSSFGSTTSIIEPKCMEFVAALAAGKRARLMVQVTSEGVTPLTVSLAVAAKQTGGRLIVCISQPVYDQHEYVEKMSKILNGLDDDVVEFVYGFDPCLVVQQFKNIDFAVIDCKVEEHLKLLKIMNLNPNGSMLVMNNLHLSKRDGGGASPLDQVFKERKGYEYVTLPIGEGMELTRFRSNSKYHSKRYKRFHDAVKDID</sequence>
<dbReference type="PANTHER" id="PTHR33593">
    <property type="entry name" value="DUF1442 FAMILY PROTEIN"/>
    <property type="match status" value="1"/>
</dbReference>
<protein>
    <submittedName>
        <fullName evidence="1">Uncharacterized protein</fullName>
    </submittedName>
</protein>
<dbReference type="Gene3D" id="3.40.50.150">
    <property type="entry name" value="Vaccinia Virus protein VP39"/>
    <property type="match status" value="1"/>
</dbReference>
<organism evidence="1 2">
    <name type="scientific">Rubus argutus</name>
    <name type="common">Southern blackberry</name>
    <dbReference type="NCBI Taxonomy" id="59490"/>
    <lineage>
        <taxon>Eukaryota</taxon>
        <taxon>Viridiplantae</taxon>
        <taxon>Streptophyta</taxon>
        <taxon>Embryophyta</taxon>
        <taxon>Tracheophyta</taxon>
        <taxon>Spermatophyta</taxon>
        <taxon>Magnoliopsida</taxon>
        <taxon>eudicotyledons</taxon>
        <taxon>Gunneridae</taxon>
        <taxon>Pentapetalae</taxon>
        <taxon>rosids</taxon>
        <taxon>fabids</taxon>
        <taxon>Rosales</taxon>
        <taxon>Rosaceae</taxon>
        <taxon>Rosoideae</taxon>
        <taxon>Rosoideae incertae sedis</taxon>
        <taxon>Rubus</taxon>
    </lineage>
</organism>
<dbReference type="AlphaFoldDB" id="A0AAW1Y079"/>
<dbReference type="Pfam" id="PF07279">
    <property type="entry name" value="DUF1442"/>
    <property type="match status" value="1"/>
</dbReference>
<name>A0AAW1Y079_RUBAR</name>
<reference evidence="1 2" key="1">
    <citation type="journal article" date="2023" name="G3 (Bethesda)">
        <title>A chromosome-length genome assembly and annotation of blackberry (Rubus argutus, cv. 'Hillquist').</title>
        <authorList>
            <person name="Bruna T."/>
            <person name="Aryal R."/>
            <person name="Dudchenko O."/>
            <person name="Sargent D.J."/>
            <person name="Mead D."/>
            <person name="Buti M."/>
            <person name="Cavallini A."/>
            <person name="Hytonen T."/>
            <person name="Andres J."/>
            <person name="Pham M."/>
            <person name="Weisz D."/>
            <person name="Mascagni F."/>
            <person name="Usai G."/>
            <person name="Natali L."/>
            <person name="Bassil N."/>
            <person name="Fernandez G.E."/>
            <person name="Lomsadze A."/>
            <person name="Armour M."/>
            <person name="Olukolu B."/>
            <person name="Poorten T."/>
            <person name="Britton C."/>
            <person name="Davik J."/>
            <person name="Ashrafi H."/>
            <person name="Aiden E.L."/>
            <person name="Borodovsky M."/>
            <person name="Worthington M."/>
        </authorList>
    </citation>
    <scope>NUCLEOTIDE SEQUENCE [LARGE SCALE GENOMIC DNA]</scope>
    <source>
        <strain evidence="1">PI 553951</strain>
    </source>
</reference>
<keyword evidence="2" id="KW-1185">Reference proteome</keyword>
<dbReference type="Proteomes" id="UP001457282">
    <property type="component" value="Unassembled WGS sequence"/>
</dbReference>
<evidence type="ECO:0000313" key="2">
    <source>
        <dbReference type="Proteomes" id="UP001457282"/>
    </source>
</evidence>
<evidence type="ECO:0000313" key="1">
    <source>
        <dbReference type="EMBL" id="KAK9941564.1"/>
    </source>
</evidence>
<dbReference type="PANTHER" id="PTHR33593:SF16">
    <property type="entry name" value="OS08G0110600 PROTEIN"/>
    <property type="match status" value="1"/>
</dbReference>
<proteinExistence type="predicted"/>